<comment type="similarity">
    <text evidence="1">Belongs to the glycosyl hydrolase 13 family.</text>
</comment>
<dbReference type="Proteomes" id="UP000765160">
    <property type="component" value="Unassembled WGS sequence"/>
</dbReference>
<dbReference type="Pfam" id="PF02922">
    <property type="entry name" value="CBM_48"/>
    <property type="match status" value="1"/>
</dbReference>
<feature type="compositionally biased region" description="Basic and acidic residues" evidence="4">
    <location>
        <begin position="481"/>
        <end position="497"/>
    </location>
</feature>
<proteinExistence type="inferred from homology"/>
<protein>
    <submittedName>
        <fullName evidence="6">Glycogen debranching protein GlgX</fullName>
    </submittedName>
</protein>
<dbReference type="Pfam" id="PF00128">
    <property type="entry name" value="Alpha-amylase"/>
    <property type="match status" value="1"/>
</dbReference>
<dbReference type="InterPro" id="IPR011837">
    <property type="entry name" value="Glycogen_debranch_GlgX"/>
</dbReference>
<dbReference type="InterPro" id="IPR044505">
    <property type="entry name" value="GlgX_Isoamylase_N_E_set"/>
</dbReference>
<dbReference type="InterPro" id="IPR006047">
    <property type="entry name" value="GH13_cat_dom"/>
</dbReference>
<evidence type="ECO:0000259" key="5">
    <source>
        <dbReference type="SMART" id="SM00642"/>
    </source>
</evidence>
<organism evidence="6 7">
    <name type="scientific">Falsiroseomonas frigidaquae</name>
    <dbReference type="NCBI Taxonomy" id="487318"/>
    <lineage>
        <taxon>Bacteria</taxon>
        <taxon>Pseudomonadati</taxon>
        <taxon>Pseudomonadota</taxon>
        <taxon>Alphaproteobacteria</taxon>
        <taxon>Acetobacterales</taxon>
        <taxon>Roseomonadaceae</taxon>
        <taxon>Falsiroseomonas</taxon>
    </lineage>
</organism>
<comment type="caution">
    <text evidence="6">The sequence shown here is derived from an EMBL/GenBank/DDBJ whole genome shotgun (WGS) entry which is preliminary data.</text>
</comment>
<name>A0ABX1F4W2_9PROT</name>
<dbReference type="Gene3D" id="3.20.20.80">
    <property type="entry name" value="Glycosidases"/>
    <property type="match status" value="1"/>
</dbReference>
<dbReference type="CDD" id="cd11326">
    <property type="entry name" value="AmyAc_Glg_debranch"/>
    <property type="match status" value="1"/>
</dbReference>
<accession>A0ABX1F4W2</accession>
<keyword evidence="3" id="KW-0326">Glycosidase</keyword>
<sequence>MRIRSLVASPHMMRRSRIREGLPFPLGATWDGLGVNFALFSAHATKVELCLYDDTGSTELERIELPEYTDEVWHGYLPEARPGTIYGYRVHGPHAPDAGHRFNPNKLLLDPYARAIVGDLTWGPECFGYQLESGDDLTFDTRDSGPLVPKCRVIDPAFTWGRERSPAVPWDRTIIYETHVKGFTKTHPTLPEHMRGTYAGLASPEAVDYLRGLGVTAVELLPVHTFVNDQFLLDKGLTNYWGYNTISFFSPGRRYARNPAFAFSEFKEMVARLHDGGLEVILDVVYNHTAEGNERGPMLSFKGIDNASYYRLVHDEPRYYINDTGTGNTLNLSHPRVLQMVTDSLRYWATEMRVDGFRFDLGTILGREAHGFDEGGGFLDSCRQDPVLSRVKLIAEPWDCGPGGYQVGGFPPGWAEWNDRFRDTVRAFWKGDEGKTGDIAWRLSASGDLFDRRGRKPWSSVNFITAHDGFTLHDLVSYNDKHNEANGEGGQDGHDHNLSWNHGVEGPTDDPEIIALRERQKRNMLATLLLSQGTPMLLGGDEFGHTQQGNNNVYCQDNEIAWLDWAGIDANGRELAGFTRKLIALRQNFPVLRRARFLNGDLDEDLGIKDVTWLTPSGTEMEEGHWDDANARCFGMLLDGRAQATRIRRPAGDATLLLVLNAHHDVVEFSLPEPPAGQRWLLLVDTNKPGLDEPEPFEFGHPYLVTGRSLLLLVLHPEAGGRLILTAARTALLAGTAPPPFPSDS</sequence>
<evidence type="ECO:0000313" key="7">
    <source>
        <dbReference type="Proteomes" id="UP000765160"/>
    </source>
</evidence>
<evidence type="ECO:0000256" key="4">
    <source>
        <dbReference type="SAM" id="MobiDB-lite"/>
    </source>
</evidence>
<dbReference type="CDD" id="cd02856">
    <property type="entry name" value="E_set_GDE_Isoamylase_N"/>
    <property type="match status" value="1"/>
</dbReference>
<dbReference type="EMBL" id="JAAVTX010000006">
    <property type="protein sequence ID" value="NKE47411.1"/>
    <property type="molecule type" value="Genomic_DNA"/>
</dbReference>
<dbReference type="SUPFAM" id="SSF51445">
    <property type="entry name" value="(Trans)glycosidases"/>
    <property type="match status" value="1"/>
</dbReference>
<dbReference type="SMART" id="SM00642">
    <property type="entry name" value="Aamy"/>
    <property type="match status" value="1"/>
</dbReference>
<keyword evidence="7" id="KW-1185">Reference proteome</keyword>
<evidence type="ECO:0000313" key="6">
    <source>
        <dbReference type="EMBL" id="NKE47411.1"/>
    </source>
</evidence>
<dbReference type="SUPFAM" id="SSF51011">
    <property type="entry name" value="Glycosyl hydrolase domain"/>
    <property type="match status" value="1"/>
</dbReference>
<dbReference type="Gene3D" id="2.60.40.10">
    <property type="entry name" value="Immunoglobulins"/>
    <property type="match status" value="1"/>
</dbReference>
<keyword evidence="2" id="KW-0378">Hydrolase</keyword>
<evidence type="ECO:0000256" key="2">
    <source>
        <dbReference type="ARBA" id="ARBA00022801"/>
    </source>
</evidence>
<dbReference type="InterPro" id="IPR004193">
    <property type="entry name" value="Glyco_hydro_13_N"/>
</dbReference>
<dbReference type="InterPro" id="IPR017853">
    <property type="entry name" value="GH"/>
</dbReference>
<dbReference type="NCBIfam" id="TIGR02100">
    <property type="entry name" value="glgX_debranch"/>
    <property type="match status" value="1"/>
</dbReference>
<dbReference type="InterPro" id="IPR014756">
    <property type="entry name" value="Ig_E-set"/>
</dbReference>
<feature type="region of interest" description="Disordered" evidence="4">
    <location>
        <begin position="481"/>
        <end position="501"/>
    </location>
</feature>
<evidence type="ECO:0000256" key="3">
    <source>
        <dbReference type="ARBA" id="ARBA00023295"/>
    </source>
</evidence>
<dbReference type="InterPro" id="IPR013780">
    <property type="entry name" value="Glyco_hydro_b"/>
</dbReference>
<feature type="domain" description="Glycosyl hydrolase family 13 catalytic" evidence="5">
    <location>
        <begin position="177"/>
        <end position="586"/>
    </location>
</feature>
<evidence type="ECO:0000256" key="1">
    <source>
        <dbReference type="ARBA" id="ARBA00008061"/>
    </source>
</evidence>
<dbReference type="Gene3D" id="2.60.40.1180">
    <property type="entry name" value="Golgi alpha-mannosidase II"/>
    <property type="match status" value="1"/>
</dbReference>
<gene>
    <name evidence="6" type="primary">glgX</name>
    <name evidence="6" type="ORF">HB662_21720</name>
</gene>
<reference evidence="6 7" key="1">
    <citation type="submission" date="2020-03" db="EMBL/GenBank/DDBJ databases">
        <title>Roseomonas selenitidurans sp. nov. isolated from soil.</title>
        <authorList>
            <person name="Liu H."/>
        </authorList>
    </citation>
    <scope>NUCLEOTIDE SEQUENCE [LARGE SCALE GENOMIC DNA]</scope>
    <source>
        <strain evidence="6 7">JCM 15073</strain>
    </source>
</reference>
<dbReference type="SUPFAM" id="SSF81296">
    <property type="entry name" value="E set domains"/>
    <property type="match status" value="1"/>
</dbReference>
<dbReference type="PANTHER" id="PTHR43002">
    <property type="entry name" value="GLYCOGEN DEBRANCHING ENZYME"/>
    <property type="match status" value="1"/>
</dbReference>
<dbReference type="InterPro" id="IPR013783">
    <property type="entry name" value="Ig-like_fold"/>
</dbReference>